<dbReference type="SUPFAM" id="SSF56112">
    <property type="entry name" value="Protein kinase-like (PK-like)"/>
    <property type="match status" value="1"/>
</dbReference>
<evidence type="ECO:0008006" key="3">
    <source>
        <dbReference type="Google" id="ProtNLM"/>
    </source>
</evidence>
<evidence type="ECO:0000313" key="1">
    <source>
        <dbReference type="EMBL" id="KAK4121074.1"/>
    </source>
</evidence>
<organism evidence="1 2">
    <name type="scientific">Parathielavia appendiculata</name>
    <dbReference type="NCBI Taxonomy" id="2587402"/>
    <lineage>
        <taxon>Eukaryota</taxon>
        <taxon>Fungi</taxon>
        <taxon>Dikarya</taxon>
        <taxon>Ascomycota</taxon>
        <taxon>Pezizomycotina</taxon>
        <taxon>Sordariomycetes</taxon>
        <taxon>Sordariomycetidae</taxon>
        <taxon>Sordariales</taxon>
        <taxon>Chaetomiaceae</taxon>
        <taxon>Parathielavia</taxon>
    </lineage>
</organism>
<dbReference type="InterPro" id="IPR011009">
    <property type="entry name" value="Kinase-like_dom_sf"/>
</dbReference>
<dbReference type="Proteomes" id="UP001302602">
    <property type="component" value="Unassembled WGS sequence"/>
</dbReference>
<dbReference type="GeneID" id="87828169"/>
<name>A0AAN6Z1Z7_9PEZI</name>
<keyword evidence="2" id="KW-1185">Reference proteome</keyword>
<reference evidence="1" key="2">
    <citation type="submission" date="2023-05" db="EMBL/GenBank/DDBJ databases">
        <authorList>
            <consortium name="Lawrence Berkeley National Laboratory"/>
            <person name="Steindorff A."/>
            <person name="Hensen N."/>
            <person name="Bonometti L."/>
            <person name="Westerberg I."/>
            <person name="Brannstrom I.O."/>
            <person name="Guillou S."/>
            <person name="Cros-Aarteil S."/>
            <person name="Calhoun S."/>
            <person name="Haridas S."/>
            <person name="Kuo A."/>
            <person name="Mondo S."/>
            <person name="Pangilinan J."/>
            <person name="Riley R."/>
            <person name="Labutti K."/>
            <person name="Andreopoulos B."/>
            <person name="Lipzen A."/>
            <person name="Chen C."/>
            <person name="Yanf M."/>
            <person name="Daum C."/>
            <person name="Ng V."/>
            <person name="Clum A."/>
            <person name="Ohm R."/>
            <person name="Martin F."/>
            <person name="Silar P."/>
            <person name="Natvig D."/>
            <person name="Lalanne C."/>
            <person name="Gautier V."/>
            <person name="Ament-Velasquez S.L."/>
            <person name="Kruys A."/>
            <person name="Hutchinson M.I."/>
            <person name="Powell A.J."/>
            <person name="Barry K."/>
            <person name="Miller A.N."/>
            <person name="Grigoriev I.V."/>
            <person name="Debuchy R."/>
            <person name="Gladieux P."/>
            <person name="Thoren M.H."/>
            <person name="Johannesson H."/>
        </authorList>
    </citation>
    <scope>NUCLEOTIDE SEQUENCE</scope>
    <source>
        <strain evidence="1">CBS 731.68</strain>
    </source>
</reference>
<reference evidence="1" key="1">
    <citation type="journal article" date="2023" name="Mol. Phylogenet. Evol.">
        <title>Genome-scale phylogeny and comparative genomics of the fungal order Sordariales.</title>
        <authorList>
            <person name="Hensen N."/>
            <person name="Bonometti L."/>
            <person name="Westerberg I."/>
            <person name="Brannstrom I.O."/>
            <person name="Guillou S."/>
            <person name="Cros-Aarteil S."/>
            <person name="Calhoun S."/>
            <person name="Haridas S."/>
            <person name="Kuo A."/>
            <person name="Mondo S."/>
            <person name="Pangilinan J."/>
            <person name="Riley R."/>
            <person name="LaButti K."/>
            <person name="Andreopoulos B."/>
            <person name="Lipzen A."/>
            <person name="Chen C."/>
            <person name="Yan M."/>
            <person name="Daum C."/>
            <person name="Ng V."/>
            <person name="Clum A."/>
            <person name="Steindorff A."/>
            <person name="Ohm R.A."/>
            <person name="Martin F."/>
            <person name="Silar P."/>
            <person name="Natvig D.O."/>
            <person name="Lalanne C."/>
            <person name="Gautier V."/>
            <person name="Ament-Velasquez S.L."/>
            <person name="Kruys A."/>
            <person name="Hutchinson M.I."/>
            <person name="Powell A.J."/>
            <person name="Barry K."/>
            <person name="Miller A.N."/>
            <person name="Grigoriev I.V."/>
            <person name="Debuchy R."/>
            <person name="Gladieux P."/>
            <person name="Hiltunen Thoren M."/>
            <person name="Johannesson H."/>
        </authorList>
    </citation>
    <scope>NUCLEOTIDE SEQUENCE</scope>
    <source>
        <strain evidence="1">CBS 731.68</strain>
    </source>
</reference>
<protein>
    <recommendedName>
        <fullName evidence="3">Aminoglycoside phosphotransferase domain-containing protein</fullName>
    </recommendedName>
</protein>
<dbReference type="PANTHER" id="PTHR21310">
    <property type="entry name" value="AMINOGLYCOSIDE PHOSPHOTRANSFERASE-RELATED-RELATED"/>
    <property type="match status" value="1"/>
</dbReference>
<dbReference type="AlphaFoldDB" id="A0AAN6Z1Z7"/>
<dbReference type="PANTHER" id="PTHR21310:SF15">
    <property type="entry name" value="AMINOGLYCOSIDE PHOSPHOTRANSFERASE DOMAIN-CONTAINING PROTEIN"/>
    <property type="match status" value="1"/>
</dbReference>
<proteinExistence type="predicted"/>
<accession>A0AAN6Z1Z7</accession>
<evidence type="ECO:0000313" key="2">
    <source>
        <dbReference type="Proteomes" id="UP001302602"/>
    </source>
</evidence>
<comment type="caution">
    <text evidence="1">The sequence shown here is derived from an EMBL/GenBank/DDBJ whole genome shotgun (WGS) entry which is preliminary data.</text>
</comment>
<dbReference type="InterPro" id="IPR051678">
    <property type="entry name" value="AGP_Transferase"/>
</dbReference>
<dbReference type="EMBL" id="MU853235">
    <property type="protein sequence ID" value="KAK4121074.1"/>
    <property type="molecule type" value="Genomic_DNA"/>
</dbReference>
<sequence>MLRFQWYGARIFTGQKFNISKPFSAGQYWLCLELVAADGSLIIARQQDELYSIACEVATMQFVRRKLPAVTVPCVYAYEGPGSPFAADAGAVSAAIHRVRRGASSPRTFSNIAEHFTAVGEAALSKLNLHAGDTDGGTQFLPQLGALVFLDIFRNTPLFADDCPKAAFPLNHMDLGTQNILIDDAFNFLAIIDWELAQTGPWRVNHYPMPFPLLWSDQDINSILGNPDHIAHGNVSRQAAARKMYAQEFWEVEEGLREEGRALGQSFADVLDSAASRVYGCLTRLRGVPEHDQDLVREMVRLAFGFEGEEMERYLAALKVRLQHAGGPNRSRHGAVSGDQVLR</sequence>
<gene>
    <name evidence="1" type="ORF">N657DRAFT_636113</name>
</gene>
<dbReference type="Gene3D" id="3.90.1200.10">
    <property type="match status" value="1"/>
</dbReference>
<dbReference type="RefSeq" id="XP_062644845.1">
    <property type="nucleotide sequence ID" value="XM_062791400.1"/>
</dbReference>